<accession>A0A7W9SR96</accession>
<dbReference type="AlphaFoldDB" id="A0A7W9SR96"/>
<evidence type="ECO:0000313" key="1">
    <source>
        <dbReference type="EMBL" id="MBB6051372.1"/>
    </source>
</evidence>
<gene>
    <name evidence="1" type="ORF">HNQ39_003182</name>
</gene>
<proteinExistence type="predicted"/>
<dbReference type="EMBL" id="JACHGW010000003">
    <property type="protein sequence ID" value="MBB6051372.1"/>
    <property type="molecule type" value="Genomic_DNA"/>
</dbReference>
<evidence type="ECO:0000313" key="2">
    <source>
        <dbReference type="Proteomes" id="UP000520814"/>
    </source>
</evidence>
<keyword evidence="2" id="KW-1185">Reference proteome</keyword>
<dbReference type="Proteomes" id="UP000520814">
    <property type="component" value="Unassembled WGS sequence"/>
</dbReference>
<dbReference type="RefSeq" id="WP_184198202.1">
    <property type="nucleotide sequence ID" value="NZ_JACHGW010000003.1"/>
</dbReference>
<reference evidence="1 2" key="1">
    <citation type="submission" date="2020-08" db="EMBL/GenBank/DDBJ databases">
        <title>Genomic Encyclopedia of Type Strains, Phase IV (KMG-IV): sequencing the most valuable type-strain genomes for metagenomic binning, comparative biology and taxonomic classification.</title>
        <authorList>
            <person name="Goeker M."/>
        </authorList>
    </citation>
    <scope>NUCLEOTIDE SEQUENCE [LARGE SCALE GENOMIC DNA]</scope>
    <source>
        <strain evidence="1 2">DSM 23562</strain>
    </source>
</reference>
<comment type="caution">
    <text evidence="1">The sequence shown here is derived from an EMBL/GenBank/DDBJ whole genome shotgun (WGS) entry which is preliminary data.</text>
</comment>
<name>A0A7W9SR96_ARMRO</name>
<organism evidence="1 2">
    <name type="scientific">Armatimonas rosea</name>
    <dbReference type="NCBI Taxonomy" id="685828"/>
    <lineage>
        <taxon>Bacteria</taxon>
        <taxon>Bacillati</taxon>
        <taxon>Armatimonadota</taxon>
        <taxon>Armatimonadia</taxon>
        <taxon>Armatimonadales</taxon>
        <taxon>Armatimonadaceae</taxon>
        <taxon>Armatimonas</taxon>
    </lineage>
</organism>
<protein>
    <submittedName>
        <fullName evidence="1">Uncharacterized protein</fullName>
    </submittedName>
</protein>
<sequence>MPSEKAIKTYLEDTLQIGAHLYGIELSVVGTVQKQGETLWLVSRKTGERLPLVPLTQKVQWDTKGKCAAPLLDSERSTYARLQTLVGKPVTVTGPLRAGQLEVRLLSPLSSPLSKGTP</sequence>